<dbReference type="PANTHER" id="PTHR34561">
    <property type="entry name" value="NADH DEHYDROGENASE [UBIQUINONE] 1 ALPHA SUBCOMPLEX ASSEMBLY FACTOR 8"/>
    <property type="match status" value="1"/>
</dbReference>
<reference evidence="1 2" key="1">
    <citation type="submission" date="2020-08" db="EMBL/GenBank/DDBJ databases">
        <title>Aphidius gifuensis genome sequencing and assembly.</title>
        <authorList>
            <person name="Du Z."/>
        </authorList>
    </citation>
    <scope>NUCLEOTIDE SEQUENCE [LARGE SCALE GENOMIC DNA]</scope>
    <source>
        <strain evidence="1">YNYX2018</strain>
        <tissue evidence="1">Adults</tissue>
    </source>
</reference>
<evidence type="ECO:0008006" key="3">
    <source>
        <dbReference type="Google" id="ProtNLM"/>
    </source>
</evidence>
<dbReference type="InterPro" id="IPR034595">
    <property type="entry name" value="NDUFAF8"/>
</dbReference>
<gene>
    <name evidence="1" type="ORF">HCN44_002522</name>
</gene>
<evidence type="ECO:0000313" key="2">
    <source>
        <dbReference type="Proteomes" id="UP000639338"/>
    </source>
</evidence>
<name>A0A834Y2L5_APHGI</name>
<keyword evidence="2" id="KW-1185">Reference proteome</keyword>
<dbReference type="AlphaFoldDB" id="A0A834Y2L5"/>
<comment type="caution">
    <text evidence="1">The sequence shown here is derived from an EMBL/GenBank/DDBJ whole genome shotgun (WGS) entry which is preliminary data.</text>
</comment>
<dbReference type="GO" id="GO:0005739">
    <property type="term" value="C:mitochondrion"/>
    <property type="evidence" value="ECO:0007669"/>
    <property type="project" value="InterPro"/>
</dbReference>
<dbReference type="EMBL" id="JACMRX010000001">
    <property type="protein sequence ID" value="KAF7996876.1"/>
    <property type="molecule type" value="Genomic_DNA"/>
</dbReference>
<accession>A0A834Y2L5</accession>
<protein>
    <recommendedName>
        <fullName evidence="3">Odorant-binding protein</fullName>
    </recommendedName>
</protein>
<dbReference type="GO" id="GO:0032981">
    <property type="term" value="P:mitochondrial respiratory chain complex I assembly"/>
    <property type="evidence" value="ECO:0007669"/>
    <property type="project" value="InterPro"/>
</dbReference>
<proteinExistence type="predicted"/>
<organism evidence="1 2">
    <name type="scientific">Aphidius gifuensis</name>
    <name type="common">Parasitoid wasp</name>
    <dbReference type="NCBI Taxonomy" id="684658"/>
    <lineage>
        <taxon>Eukaryota</taxon>
        <taxon>Metazoa</taxon>
        <taxon>Ecdysozoa</taxon>
        <taxon>Arthropoda</taxon>
        <taxon>Hexapoda</taxon>
        <taxon>Insecta</taxon>
        <taxon>Pterygota</taxon>
        <taxon>Neoptera</taxon>
        <taxon>Endopterygota</taxon>
        <taxon>Hymenoptera</taxon>
        <taxon>Apocrita</taxon>
        <taxon>Ichneumonoidea</taxon>
        <taxon>Braconidae</taxon>
        <taxon>Aphidiinae</taxon>
        <taxon>Aphidius</taxon>
    </lineage>
</organism>
<sequence length="78" mass="9017">MQLQQLKKIEINVMNSVNRAKDRLKKYPALLAECRESAITYAKCVIKKSNVNKNDCQNEFIKFKKCLLDAAVKNKTKL</sequence>
<dbReference type="Proteomes" id="UP000639338">
    <property type="component" value="Unassembled WGS sequence"/>
</dbReference>
<evidence type="ECO:0000313" key="1">
    <source>
        <dbReference type="EMBL" id="KAF7996876.1"/>
    </source>
</evidence>
<dbReference type="PANTHER" id="PTHR34561:SF1">
    <property type="entry name" value="NADH DEHYDROGENASE [UBIQUINONE] 1 ALPHA SUBCOMPLEX ASSEMBLY FACTOR 8"/>
    <property type="match status" value="1"/>
</dbReference>